<comment type="similarity">
    <text evidence="1">Belongs to the cytidine and deoxycytidylate deaminase family.</text>
</comment>
<keyword evidence="2" id="KW-0479">Metal-binding</keyword>
<dbReference type="GO" id="GO:0008270">
    <property type="term" value="F:zinc ion binding"/>
    <property type="evidence" value="ECO:0007669"/>
    <property type="project" value="InterPro"/>
</dbReference>
<dbReference type="InterPro" id="IPR015517">
    <property type="entry name" value="dCMP_deaminase-rel"/>
</dbReference>
<reference evidence="6 7" key="1">
    <citation type="submission" date="2017-09" db="EMBL/GenBank/DDBJ databases">
        <title>Depth-based differentiation of microbial function through sediment-hosted aquifers and enrichment of novel symbionts in the deep terrestrial subsurface.</title>
        <authorList>
            <person name="Probst A.J."/>
            <person name="Ladd B."/>
            <person name="Jarett J.K."/>
            <person name="Geller-Mcgrath D.E."/>
            <person name="Sieber C.M."/>
            <person name="Emerson J.B."/>
            <person name="Anantharaman K."/>
            <person name="Thomas B.C."/>
            <person name="Malmstrom R."/>
            <person name="Stieglmeier M."/>
            <person name="Klingl A."/>
            <person name="Woyke T."/>
            <person name="Ryan C.M."/>
            <person name="Banfield J.F."/>
        </authorList>
    </citation>
    <scope>NUCLEOTIDE SEQUENCE [LARGE SCALE GENOMIC DNA]</scope>
    <source>
        <strain evidence="6">CG23_combo_of_CG06-09_8_20_14_all_35_49</strain>
    </source>
</reference>
<keyword evidence="3" id="KW-0378">Hydrolase</keyword>
<dbReference type="InterPro" id="IPR016192">
    <property type="entry name" value="APOBEC/CMP_deaminase_Zn-bd"/>
</dbReference>
<name>A0A2G9Y730_9BACT</name>
<dbReference type="SUPFAM" id="SSF53927">
    <property type="entry name" value="Cytidine deaminase-like"/>
    <property type="match status" value="1"/>
</dbReference>
<keyword evidence="4" id="KW-0862">Zinc</keyword>
<feature type="domain" description="CMP/dCMP-type deaminase" evidence="5">
    <location>
        <begin position="1"/>
        <end position="92"/>
    </location>
</feature>
<evidence type="ECO:0000256" key="1">
    <source>
        <dbReference type="ARBA" id="ARBA00006576"/>
    </source>
</evidence>
<dbReference type="InterPro" id="IPR002125">
    <property type="entry name" value="CMP_dCMP_dom"/>
</dbReference>
<evidence type="ECO:0000256" key="2">
    <source>
        <dbReference type="ARBA" id="ARBA00022723"/>
    </source>
</evidence>
<evidence type="ECO:0000313" key="7">
    <source>
        <dbReference type="Proteomes" id="UP000231025"/>
    </source>
</evidence>
<feature type="non-terminal residue" evidence="6">
    <location>
        <position position="92"/>
    </location>
</feature>
<dbReference type="EMBL" id="PCRE01000027">
    <property type="protein sequence ID" value="PIP15045.1"/>
    <property type="molecule type" value="Genomic_DNA"/>
</dbReference>
<evidence type="ECO:0000259" key="5">
    <source>
        <dbReference type="PROSITE" id="PS51747"/>
    </source>
</evidence>
<dbReference type="PANTHER" id="PTHR11086">
    <property type="entry name" value="DEOXYCYTIDYLATE DEAMINASE-RELATED"/>
    <property type="match status" value="1"/>
</dbReference>
<dbReference type="GO" id="GO:0005737">
    <property type="term" value="C:cytoplasm"/>
    <property type="evidence" value="ECO:0007669"/>
    <property type="project" value="TreeGrafter"/>
</dbReference>
<feature type="non-terminal residue" evidence="6">
    <location>
        <position position="1"/>
    </location>
</feature>
<gene>
    <name evidence="6" type="ORF">COX47_01885</name>
</gene>
<protein>
    <recommendedName>
        <fullName evidence="5">CMP/dCMP-type deaminase domain-containing protein</fullName>
    </recommendedName>
</protein>
<sequence length="92" mass="10010">KDFRIIATGYNGTPRGIKNCSEGGCLRCRRRDKGEIDSFEYEESCVCIHAEQNAIIQAAYLGISTKGGTLYSTTNPCSSCAKMLINAGIIRV</sequence>
<proteinExistence type="inferred from homology"/>
<accession>A0A2G9Y730</accession>
<dbReference type="Gene3D" id="3.40.140.10">
    <property type="entry name" value="Cytidine Deaminase, domain 2"/>
    <property type="match status" value="1"/>
</dbReference>
<evidence type="ECO:0000256" key="3">
    <source>
        <dbReference type="ARBA" id="ARBA00022801"/>
    </source>
</evidence>
<dbReference type="InterPro" id="IPR016193">
    <property type="entry name" value="Cytidine_deaminase-like"/>
</dbReference>
<organism evidence="6 7">
    <name type="scientific">Candidatus Roizmanbacteria bacterium CG23_combo_of_CG06-09_8_20_14_all_35_49</name>
    <dbReference type="NCBI Taxonomy" id="1974863"/>
    <lineage>
        <taxon>Bacteria</taxon>
        <taxon>Candidatus Roizmaniibacteriota</taxon>
    </lineage>
</organism>
<dbReference type="Proteomes" id="UP000231025">
    <property type="component" value="Unassembled WGS sequence"/>
</dbReference>
<dbReference type="PANTHER" id="PTHR11086:SF18">
    <property type="entry name" value="DEOXYCYTIDYLATE DEAMINASE"/>
    <property type="match status" value="1"/>
</dbReference>
<dbReference type="Pfam" id="PF00383">
    <property type="entry name" value="dCMP_cyt_deam_1"/>
    <property type="match status" value="1"/>
</dbReference>
<evidence type="ECO:0000256" key="4">
    <source>
        <dbReference type="ARBA" id="ARBA00022833"/>
    </source>
</evidence>
<dbReference type="PROSITE" id="PS00903">
    <property type="entry name" value="CYT_DCMP_DEAMINASES_1"/>
    <property type="match status" value="1"/>
</dbReference>
<dbReference type="GO" id="GO:0004132">
    <property type="term" value="F:dCMP deaminase activity"/>
    <property type="evidence" value="ECO:0007669"/>
    <property type="project" value="TreeGrafter"/>
</dbReference>
<dbReference type="PROSITE" id="PS51747">
    <property type="entry name" value="CYT_DCMP_DEAMINASES_2"/>
    <property type="match status" value="1"/>
</dbReference>
<comment type="caution">
    <text evidence="6">The sequence shown here is derived from an EMBL/GenBank/DDBJ whole genome shotgun (WGS) entry which is preliminary data.</text>
</comment>
<dbReference type="AlphaFoldDB" id="A0A2G9Y730"/>
<evidence type="ECO:0000313" key="6">
    <source>
        <dbReference type="EMBL" id="PIP15045.1"/>
    </source>
</evidence>